<evidence type="ECO:0000256" key="2">
    <source>
        <dbReference type="ARBA" id="ARBA00006247"/>
    </source>
</evidence>
<evidence type="ECO:0000256" key="3">
    <source>
        <dbReference type="ARBA" id="ARBA00022723"/>
    </source>
</evidence>
<evidence type="ECO:0000256" key="4">
    <source>
        <dbReference type="ARBA" id="ARBA00022801"/>
    </source>
</evidence>
<dbReference type="Proteomes" id="UP000700596">
    <property type="component" value="Unassembled WGS sequence"/>
</dbReference>
<dbReference type="PANTHER" id="PTHR43808:SF8">
    <property type="entry name" value="PEPTIDASE M20 DIMERISATION DOMAIN-CONTAINING PROTEIN"/>
    <property type="match status" value="1"/>
</dbReference>
<dbReference type="InterPro" id="IPR036264">
    <property type="entry name" value="Bact_exopeptidase_dim_dom"/>
</dbReference>
<gene>
    <name evidence="8" type="ORF">B0J11DRAFT_186675</name>
</gene>
<reference evidence="8" key="1">
    <citation type="journal article" date="2021" name="Nat. Commun.">
        <title>Genetic determinants of endophytism in the Arabidopsis root mycobiome.</title>
        <authorList>
            <person name="Mesny F."/>
            <person name="Miyauchi S."/>
            <person name="Thiergart T."/>
            <person name="Pickel B."/>
            <person name="Atanasova L."/>
            <person name="Karlsson M."/>
            <person name="Huettel B."/>
            <person name="Barry K.W."/>
            <person name="Haridas S."/>
            <person name="Chen C."/>
            <person name="Bauer D."/>
            <person name="Andreopoulos W."/>
            <person name="Pangilinan J."/>
            <person name="LaButti K."/>
            <person name="Riley R."/>
            <person name="Lipzen A."/>
            <person name="Clum A."/>
            <person name="Drula E."/>
            <person name="Henrissat B."/>
            <person name="Kohler A."/>
            <person name="Grigoriev I.V."/>
            <person name="Martin F.M."/>
            <person name="Hacquard S."/>
        </authorList>
    </citation>
    <scope>NUCLEOTIDE SEQUENCE</scope>
    <source>
        <strain evidence="8">MPI-CAGE-CH-0243</strain>
    </source>
</reference>
<evidence type="ECO:0000256" key="5">
    <source>
        <dbReference type="ARBA" id="ARBA00022833"/>
    </source>
</evidence>
<evidence type="ECO:0000313" key="9">
    <source>
        <dbReference type="Proteomes" id="UP000700596"/>
    </source>
</evidence>
<dbReference type="AlphaFoldDB" id="A0A9P9D4L1"/>
<dbReference type="SUPFAM" id="SSF55031">
    <property type="entry name" value="Bacterial exopeptidase dimerisation domain"/>
    <property type="match status" value="1"/>
</dbReference>
<proteinExistence type="inferred from homology"/>
<dbReference type="Pfam" id="PF07687">
    <property type="entry name" value="M20_dimer"/>
    <property type="match status" value="1"/>
</dbReference>
<keyword evidence="5" id="KW-0862">Zinc</keyword>
<keyword evidence="3" id="KW-0479">Metal-binding</keyword>
<dbReference type="GO" id="GO:0016787">
    <property type="term" value="F:hydrolase activity"/>
    <property type="evidence" value="ECO:0007669"/>
    <property type="project" value="UniProtKB-KW"/>
</dbReference>
<comment type="caution">
    <text evidence="8">The sequence shown here is derived from an EMBL/GenBank/DDBJ whole genome shotgun (WGS) entry which is preliminary data.</text>
</comment>
<dbReference type="Pfam" id="PF01546">
    <property type="entry name" value="Peptidase_M20"/>
    <property type="match status" value="1"/>
</dbReference>
<dbReference type="EMBL" id="JAGMWT010000021">
    <property type="protein sequence ID" value="KAH7112581.1"/>
    <property type="molecule type" value="Genomic_DNA"/>
</dbReference>
<keyword evidence="9" id="KW-1185">Reference proteome</keyword>
<feature type="domain" description="Peptidase M20 dimerisation" evidence="7">
    <location>
        <begin position="222"/>
        <end position="320"/>
    </location>
</feature>
<dbReference type="InterPro" id="IPR002933">
    <property type="entry name" value="Peptidase_M20"/>
</dbReference>
<name>A0A9P9D4L1_9PLEO</name>
<dbReference type="GO" id="GO:0046872">
    <property type="term" value="F:metal ion binding"/>
    <property type="evidence" value="ECO:0007669"/>
    <property type="project" value="UniProtKB-KW"/>
</dbReference>
<dbReference type="SUPFAM" id="SSF53187">
    <property type="entry name" value="Zn-dependent exopeptidases"/>
    <property type="match status" value="1"/>
</dbReference>
<comment type="similarity">
    <text evidence="2">Belongs to the peptidase M20A family.</text>
</comment>
<feature type="chain" id="PRO_5040294414" description="Peptidase M20 dimerisation domain-containing protein" evidence="6">
    <location>
        <begin position="19"/>
        <end position="416"/>
    </location>
</feature>
<organism evidence="8 9">
    <name type="scientific">Dendryphion nanum</name>
    <dbReference type="NCBI Taxonomy" id="256645"/>
    <lineage>
        <taxon>Eukaryota</taxon>
        <taxon>Fungi</taxon>
        <taxon>Dikarya</taxon>
        <taxon>Ascomycota</taxon>
        <taxon>Pezizomycotina</taxon>
        <taxon>Dothideomycetes</taxon>
        <taxon>Pleosporomycetidae</taxon>
        <taxon>Pleosporales</taxon>
        <taxon>Torulaceae</taxon>
        <taxon>Dendryphion</taxon>
    </lineage>
</organism>
<dbReference type="Gene3D" id="3.40.630.10">
    <property type="entry name" value="Zn peptidases"/>
    <property type="match status" value="1"/>
</dbReference>
<feature type="signal peptide" evidence="6">
    <location>
        <begin position="1"/>
        <end position="18"/>
    </location>
</feature>
<comment type="cofactor">
    <cofactor evidence="1">
        <name>Zn(2+)</name>
        <dbReference type="ChEBI" id="CHEBI:29105"/>
    </cofactor>
</comment>
<keyword evidence="6" id="KW-0732">Signal</keyword>
<evidence type="ECO:0000259" key="7">
    <source>
        <dbReference type="Pfam" id="PF07687"/>
    </source>
</evidence>
<evidence type="ECO:0000256" key="1">
    <source>
        <dbReference type="ARBA" id="ARBA00001947"/>
    </source>
</evidence>
<keyword evidence="4" id="KW-0378">Hydrolase</keyword>
<dbReference type="OrthoDB" id="3064516at2759"/>
<dbReference type="InterPro" id="IPR050072">
    <property type="entry name" value="Peptidase_M20A"/>
</dbReference>
<sequence>MLWTRSISLFLCVALAQAVPQVGPSPPSSCAASVVPTPSATGEVVSLTSTEQDELFDLHEQLVDIPSISRNETECAEFVHEYLSDLGYYVERVNVGPGRFNVFAYPQELRNQSVWPDVLITSHLDTVAPFIPFERREKNGTVYHYGRGTVDAKGPVAAMIISAHSFLQSRSNSTTTPRLGMLFVVGEEIGGDGMKAFATYASNVTFRAGIFGEPTEGKLASGHKGSHSVTLEVTGRPAHSAYPWLGISAIDWLIEGMVALNLLEPYLPSSELLGAGTLNIGRISGGIATNIVPESANASASIRIATNSTEEIRTLVEESLAVIKKRAEGAGAVFNVTYAATPYAAVILDTDVPGLEVAPVFYGTDIPSLPQVEKKYLYGTSTIQIAHTPLEEISQGDLVEAAEVYGMILRHLFPVN</sequence>
<evidence type="ECO:0000256" key="6">
    <source>
        <dbReference type="SAM" id="SignalP"/>
    </source>
</evidence>
<dbReference type="PANTHER" id="PTHR43808">
    <property type="entry name" value="ACETYLORNITHINE DEACETYLASE"/>
    <property type="match status" value="1"/>
</dbReference>
<protein>
    <recommendedName>
        <fullName evidence="7">Peptidase M20 dimerisation domain-containing protein</fullName>
    </recommendedName>
</protein>
<accession>A0A9P9D4L1</accession>
<evidence type="ECO:0000313" key="8">
    <source>
        <dbReference type="EMBL" id="KAH7112581.1"/>
    </source>
</evidence>
<dbReference type="InterPro" id="IPR011650">
    <property type="entry name" value="Peptidase_M20_dimer"/>
</dbReference>
<dbReference type="Gene3D" id="3.30.70.360">
    <property type="match status" value="1"/>
</dbReference>